<gene>
    <name evidence="6" type="ORF">NOF55_03075</name>
</gene>
<dbReference type="GO" id="GO:0016020">
    <property type="term" value="C:membrane"/>
    <property type="evidence" value="ECO:0007669"/>
    <property type="project" value="InterPro"/>
</dbReference>
<dbReference type="EMBL" id="JANFPI010000001">
    <property type="protein sequence ID" value="MCX8996078.1"/>
    <property type="molecule type" value="Genomic_DNA"/>
</dbReference>
<dbReference type="InterPro" id="IPR039379">
    <property type="entry name" value="Protoglobin_sensor_dom"/>
</dbReference>
<dbReference type="GO" id="GO:0007165">
    <property type="term" value="P:signal transduction"/>
    <property type="evidence" value="ECO:0007669"/>
    <property type="project" value="UniProtKB-KW"/>
</dbReference>
<feature type="region of interest" description="Disordered" evidence="4">
    <location>
        <begin position="500"/>
        <end position="532"/>
    </location>
</feature>
<evidence type="ECO:0000256" key="2">
    <source>
        <dbReference type="ARBA" id="ARBA00029447"/>
    </source>
</evidence>
<organism evidence="6 7">
    <name type="scientific">Ectorhizobium quercum</name>
    <dbReference type="NCBI Taxonomy" id="2965071"/>
    <lineage>
        <taxon>Bacteria</taxon>
        <taxon>Pseudomonadati</taxon>
        <taxon>Pseudomonadota</taxon>
        <taxon>Alphaproteobacteria</taxon>
        <taxon>Hyphomicrobiales</taxon>
        <taxon>Rhizobiaceae</taxon>
        <taxon>Ectorhizobium</taxon>
    </lineage>
</organism>
<dbReference type="InterPro" id="IPR009050">
    <property type="entry name" value="Globin-like_sf"/>
</dbReference>
<dbReference type="InterPro" id="IPR044398">
    <property type="entry name" value="Globin-sensor_dom"/>
</dbReference>
<accession>A0AAE3MVS0</accession>
<protein>
    <submittedName>
        <fullName evidence="6">Globin-coupled sensor protein</fullName>
    </submittedName>
</protein>
<dbReference type="InterPro" id="IPR004089">
    <property type="entry name" value="MCPsignal_dom"/>
</dbReference>
<evidence type="ECO:0000256" key="4">
    <source>
        <dbReference type="SAM" id="MobiDB-lite"/>
    </source>
</evidence>
<sequence>MVRQETPSETAGKGQAGGLRDRLRFAGLDADGTELLRRHRPLLEKSAGQALRDLFQRYQTFPDAARHFASESGIDRLHDLHTSHWNVLTDARFDGLYAERAKLVADTEERMGLDPRWNMAGHAVVLDHLVTAVLDTLMPAPFLPSSKRKAEEARALVSALIRLVMVDAEIALSLRFNGERMRHGAELKAQRADHDAESLRLLSTVAEALEDGGVGHRLPEDGPEGYGEVVARLNAGLEKIAGSLLTVDRVRGDAADLARSVGEGTERLISLAGSQTETVTAAGDLLSQLADRQRRAAESTGAVERAATDTERSVEASGTIAGNALNAMADIEHSAEEIGRIIGVIDEIAFQTNLLALNAGIEAARAGDSGRGFAVVAQEVRALAQRSADAARSIKTLVATTRTQVEAGAGMVGQTREAIGGIMRQVGEINAAITGIARETGEQVAEIEAAGDRIGQIGAGLRETSAEAVRSGGAATDLHTVILELGDTVREFRIARQRHDGWGEPAPARMPEPSAPALRALGGGQPGRAQGR</sequence>
<dbReference type="GO" id="GO:0020037">
    <property type="term" value="F:heme binding"/>
    <property type="evidence" value="ECO:0007669"/>
    <property type="project" value="InterPro"/>
</dbReference>
<dbReference type="AlphaFoldDB" id="A0AAE3MVS0"/>
<dbReference type="InterPro" id="IPR051310">
    <property type="entry name" value="MCP_chemotaxis"/>
</dbReference>
<evidence type="ECO:0000256" key="3">
    <source>
        <dbReference type="PROSITE-ProRule" id="PRU00284"/>
    </source>
</evidence>
<dbReference type="Pfam" id="PF00015">
    <property type="entry name" value="MCPsignal"/>
    <property type="match status" value="1"/>
</dbReference>
<keyword evidence="7" id="KW-1185">Reference proteome</keyword>
<dbReference type="Pfam" id="PF11563">
    <property type="entry name" value="Protoglobin"/>
    <property type="match status" value="1"/>
</dbReference>
<dbReference type="SUPFAM" id="SSF58104">
    <property type="entry name" value="Methyl-accepting chemotaxis protein (MCP) signaling domain"/>
    <property type="match status" value="1"/>
</dbReference>
<dbReference type="Gene3D" id="1.10.287.950">
    <property type="entry name" value="Methyl-accepting chemotaxis protein"/>
    <property type="match status" value="1"/>
</dbReference>
<proteinExistence type="inferred from homology"/>
<feature type="domain" description="Methyl-accepting transducer" evidence="5">
    <location>
        <begin position="250"/>
        <end position="479"/>
    </location>
</feature>
<dbReference type="RefSeq" id="WP_306409833.1">
    <property type="nucleotide sequence ID" value="NZ_JANFPI010000001.1"/>
</dbReference>
<dbReference type="GO" id="GO:0006935">
    <property type="term" value="P:chemotaxis"/>
    <property type="evidence" value="ECO:0007669"/>
    <property type="project" value="UniProtKB-KW"/>
</dbReference>
<evidence type="ECO:0000256" key="1">
    <source>
        <dbReference type="ARBA" id="ARBA00022500"/>
    </source>
</evidence>
<comment type="caution">
    <text evidence="6">The sequence shown here is derived from an EMBL/GenBank/DDBJ whole genome shotgun (WGS) entry which is preliminary data.</text>
</comment>
<dbReference type="PANTHER" id="PTHR43531">
    <property type="entry name" value="PROTEIN ICFG"/>
    <property type="match status" value="1"/>
</dbReference>
<name>A0AAE3MVS0_9HYPH</name>
<comment type="similarity">
    <text evidence="2">Belongs to the methyl-accepting chemotaxis (MCP) protein family.</text>
</comment>
<dbReference type="GO" id="GO:0019825">
    <property type="term" value="F:oxygen binding"/>
    <property type="evidence" value="ECO:0007669"/>
    <property type="project" value="InterPro"/>
</dbReference>
<evidence type="ECO:0000313" key="7">
    <source>
        <dbReference type="Proteomes" id="UP001208771"/>
    </source>
</evidence>
<dbReference type="InterPro" id="IPR012292">
    <property type="entry name" value="Globin/Proto"/>
</dbReference>
<reference evidence="6" key="1">
    <citation type="submission" date="2022-07" db="EMBL/GenBank/DDBJ databases">
        <title>Ectorhizobium quercum gen.nov., sp. nov.</title>
        <authorList>
            <person name="Ma T."/>
            <person name="Li Y."/>
        </authorList>
    </citation>
    <scope>NUCLEOTIDE SEQUENCE</scope>
    <source>
        <strain evidence="6">BDR2-2</strain>
    </source>
</reference>
<dbReference type="CDD" id="cd01068">
    <property type="entry name" value="globin_sensor"/>
    <property type="match status" value="1"/>
</dbReference>
<dbReference type="SMART" id="SM00283">
    <property type="entry name" value="MA"/>
    <property type="match status" value="1"/>
</dbReference>
<evidence type="ECO:0000259" key="5">
    <source>
        <dbReference type="PROSITE" id="PS50111"/>
    </source>
</evidence>
<keyword evidence="1" id="KW-0145">Chemotaxis</keyword>
<evidence type="ECO:0000313" key="6">
    <source>
        <dbReference type="EMBL" id="MCX8996078.1"/>
    </source>
</evidence>
<dbReference type="Proteomes" id="UP001208771">
    <property type="component" value="Unassembled WGS sequence"/>
</dbReference>
<dbReference type="CDD" id="cd11386">
    <property type="entry name" value="MCP_signal"/>
    <property type="match status" value="1"/>
</dbReference>
<dbReference type="Gene3D" id="1.10.490.10">
    <property type="entry name" value="Globins"/>
    <property type="match status" value="1"/>
</dbReference>
<keyword evidence="3" id="KW-0807">Transducer</keyword>
<dbReference type="PANTHER" id="PTHR43531:SF11">
    <property type="entry name" value="METHYL-ACCEPTING CHEMOTAXIS PROTEIN 3"/>
    <property type="match status" value="1"/>
</dbReference>
<dbReference type="SUPFAM" id="SSF46458">
    <property type="entry name" value="Globin-like"/>
    <property type="match status" value="1"/>
</dbReference>
<dbReference type="PROSITE" id="PS50111">
    <property type="entry name" value="CHEMOTAXIS_TRANSDUC_2"/>
    <property type="match status" value="1"/>
</dbReference>